<evidence type="ECO:0000256" key="2">
    <source>
        <dbReference type="ARBA" id="ARBA00022630"/>
    </source>
</evidence>
<keyword evidence="3" id="KW-0274">FAD</keyword>
<dbReference type="Gene3D" id="3.30.465.10">
    <property type="match status" value="1"/>
</dbReference>
<dbReference type="InterPro" id="IPR036318">
    <property type="entry name" value="FAD-bd_PCMH-like_sf"/>
</dbReference>
<evidence type="ECO:0000256" key="1">
    <source>
        <dbReference type="ARBA" id="ARBA00001974"/>
    </source>
</evidence>
<evidence type="ECO:0000259" key="5">
    <source>
        <dbReference type="PROSITE" id="PS51387"/>
    </source>
</evidence>
<keyword evidence="7" id="KW-1185">Reference proteome</keyword>
<dbReference type="InterPro" id="IPR017896">
    <property type="entry name" value="4Fe4S_Fe-S-bd"/>
</dbReference>
<dbReference type="PROSITE" id="PS51387">
    <property type="entry name" value="FAD_PCMH"/>
    <property type="match status" value="1"/>
</dbReference>
<dbReference type="EMBL" id="VFQC01000001">
    <property type="protein sequence ID" value="TQN31103.1"/>
    <property type="molecule type" value="Genomic_DNA"/>
</dbReference>
<dbReference type="InterPro" id="IPR016164">
    <property type="entry name" value="FAD-linked_Oxase-like_C"/>
</dbReference>
<dbReference type="Gene3D" id="3.30.70.2740">
    <property type="match status" value="1"/>
</dbReference>
<reference evidence="6 7" key="1">
    <citation type="submission" date="2019-06" db="EMBL/GenBank/DDBJ databases">
        <title>Sequencing the genomes of 1000 actinobacteria strains.</title>
        <authorList>
            <person name="Klenk H.-P."/>
        </authorList>
    </citation>
    <scope>NUCLEOTIDE SEQUENCE [LARGE SCALE GENOMIC DNA]</scope>
    <source>
        <strain evidence="6 7">DSM 45015</strain>
    </source>
</reference>
<dbReference type="GO" id="GO:0071949">
    <property type="term" value="F:FAD binding"/>
    <property type="evidence" value="ECO:0007669"/>
    <property type="project" value="InterPro"/>
</dbReference>
<dbReference type="GO" id="GO:0004458">
    <property type="term" value="F:D-lactate dehydrogenase (cytochrome) activity"/>
    <property type="evidence" value="ECO:0007669"/>
    <property type="project" value="TreeGrafter"/>
</dbReference>
<dbReference type="GO" id="GO:0008720">
    <property type="term" value="F:D-lactate dehydrogenase (NAD+) activity"/>
    <property type="evidence" value="ECO:0007669"/>
    <property type="project" value="TreeGrafter"/>
</dbReference>
<keyword evidence="2" id="KW-0285">Flavoprotein</keyword>
<proteinExistence type="predicted"/>
<dbReference type="AlphaFoldDB" id="A0A543NH04"/>
<evidence type="ECO:0000313" key="7">
    <source>
        <dbReference type="Proteomes" id="UP000317422"/>
    </source>
</evidence>
<dbReference type="Pfam" id="PF02754">
    <property type="entry name" value="CCG"/>
    <property type="match status" value="1"/>
</dbReference>
<dbReference type="Proteomes" id="UP000317422">
    <property type="component" value="Unassembled WGS sequence"/>
</dbReference>
<gene>
    <name evidence="6" type="ORF">FHX37_0992</name>
</gene>
<dbReference type="Pfam" id="PF01565">
    <property type="entry name" value="FAD_binding_4"/>
    <property type="match status" value="1"/>
</dbReference>
<dbReference type="InterPro" id="IPR006094">
    <property type="entry name" value="Oxid_FAD_bind_N"/>
</dbReference>
<dbReference type="Pfam" id="PF13183">
    <property type="entry name" value="Fer4_8"/>
    <property type="match status" value="1"/>
</dbReference>
<dbReference type="Pfam" id="PF02913">
    <property type="entry name" value="FAD-oxidase_C"/>
    <property type="match status" value="1"/>
</dbReference>
<dbReference type="GO" id="GO:1903457">
    <property type="term" value="P:lactate catabolic process"/>
    <property type="evidence" value="ECO:0007669"/>
    <property type="project" value="TreeGrafter"/>
</dbReference>
<dbReference type="PANTHER" id="PTHR11748">
    <property type="entry name" value="D-LACTATE DEHYDROGENASE"/>
    <property type="match status" value="1"/>
</dbReference>
<dbReference type="OrthoDB" id="9770306at2"/>
<dbReference type="InterPro" id="IPR016169">
    <property type="entry name" value="FAD-bd_PCMH_sub2"/>
</dbReference>
<organism evidence="6 7">
    <name type="scientific">Haloactinospora alba</name>
    <dbReference type="NCBI Taxonomy" id="405555"/>
    <lineage>
        <taxon>Bacteria</taxon>
        <taxon>Bacillati</taxon>
        <taxon>Actinomycetota</taxon>
        <taxon>Actinomycetes</taxon>
        <taxon>Streptosporangiales</taxon>
        <taxon>Nocardiopsidaceae</taxon>
        <taxon>Haloactinospora</taxon>
    </lineage>
</organism>
<feature type="domain" description="FAD-binding PCMH-type" evidence="5">
    <location>
        <begin position="47"/>
        <end position="275"/>
    </location>
</feature>
<evidence type="ECO:0000313" key="6">
    <source>
        <dbReference type="EMBL" id="TQN31103.1"/>
    </source>
</evidence>
<dbReference type="InterPro" id="IPR004017">
    <property type="entry name" value="Cys_rich_dom"/>
</dbReference>
<name>A0A543NH04_9ACTN</name>
<comment type="caution">
    <text evidence="6">The sequence shown here is derived from an EMBL/GenBank/DDBJ whole genome shotgun (WGS) entry which is preliminary data.</text>
</comment>
<evidence type="ECO:0000256" key="3">
    <source>
        <dbReference type="ARBA" id="ARBA00022827"/>
    </source>
</evidence>
<dbReference type="Gene3D" id="3.30.70.2190">
    <property type="match status" value="1"/>
</dbReference>
<protein>
    <submittedName>
        <fullName evidence="6">FAD/FMN-containing dehydrogenase</fullName>
    </submittedName>
</protein>
<dbReference type="SUPFAM" id="SSF46548">
    <property type="entry name" value="alpha-helical ferredoxin"/>
    <property type="match status" value="1"/>
</dbReference>
<comment type="cofactor">
    <cofactor evidence="1">
        <name>FAD</name>
        <dbReference type="ChEBI" id="CHEBI:57692"/>
    </cofactor>
</comment>
<keyword evidence="4" id="KW-0560">Oxidoreductase</keyword>
<dbReference type="RefSeq" id="WP_141922362.1">
    <property type="nucleotide sequence ID" value="NZ_VFQC01000001.1"/>
</dbReference>
<dbReference type="InterPro" id="IPR004113">
    <property type="entry name" value="FAD-bd_oxidored_4_C"/>
</dbReference>
<evidence type="ECO:0000256" key="4">
    <source>
        <dbReference type="ARBA" id="ARBA00023002"/>
    </source>
</evidence>
<dbReference type="PANTHER" id="PTHR11748:SF119">
    <property type="entry name" value="D-2-HYDROXYGLUTARATE DEHYDROGENASE"/>
    <property type="match status" value="1"/>
</dbReference>
<sequence length="959" mass="102743">MVEPNTAPDASPTATQEFRDELRAEVSGTVAFDRGTRALYTADASNYRHVPLGVVVPRTLDDVVAAVAACHTHGIPLTPRGGGTSIAGNAIGTGLVIDTSRHLTAIEDIDPATRTARVQPGVVLDDLRAAAGAHGLTFGPDPSTHNRCTLGGMIGNNACGSHSVAHGTTAANVESLDVLLPDGTRMTVGATPEREWERLANLPTRTGQVYSALRALTNAHMADLRTGMPQLQRRVSGYALDHLLPENGGHVARALTGTEGSCVTLLNATVRLTDAPTSRALVVLGYPDAPTAADAVPDLLRHRPHTIEGIDHQLVANVGGSTRASAALPRGSSWLLVEVAGEDPRHAAETGRAVLNGLSGAARPLDAAVVTDPAQTRALWRIREEGAGIATRAPDGSEAWPGWEDAAVPPDRLGSYLRGFDQLMERYGRTGVVYGHFGEGCLHARIDFDLASSRGQRDFRSFMEEATDLTVAHGGSMSGEHGDGQARSELLPRMYGQRLREAFSAFKAVWDPEGRMNPGVIVDPKPLDADLRVAAPAHSPATLFAYAEDQGDFARATRRCVGVGKCRRDDGPGVMCPSYMVTRQEKDSTRGRARMLFEMLNGDVITDGWRSEEVRDSLDLCLSCKGCRSDCPVNVDMAAYKAEFLHHHYQGRLRPASHYSMGWLPLWARLAALAPHEVNRASAVPGAAGLLKRFAGIARQRQLPRFARTTFTRWFRRHSAPSGGRQPVVVWPDTFGNYLEPRVLAATVRVLEDAGFAAVLPGGPVCCGLTWVSTGQLTVARAVMRRSLETLAPHLAAGTPIVGAEPSCTATLRSDLPELVPGERSTRAAGSVYTLAEFLAAHAPDWQPPRLGVSALSQVHCHQHAVVGFDADRELMRRAGIDGEVLDSGCCGLAGNFGFEEGHYDVSTAVGERVLLPRVRETSPETLVLADGFSCRTQIDQETGRSASHLAEVLARELR</sequence>
<dbReference type="SUPFAM" id="SSF56176">
    <property type="entry name" value="FAD-binding/transporter-associated domain-like"/>
    <property type="match status" value="1"/>
</dbReference>
<accession>A0A543NH04</accession>
<dbReference type="SUPFAM" id="SSF55103">
    <property type="entry name" value="FAD-linked oxidases, C-terminal domain"/>
    <property type="match status" value="1"/>
</dbReference>
<dbReference type="InterPro" id="IPR016166">
    <property type="entry name" value="FAD-bd_PCMH"/>
</dbReference>